<evidence type="ECO:0000313" key="2">
    <source>
        <dbReference type="Proteomes" id="UP000223290"/>
    </source>
</evidence>
<organism evidence="1 2">
    <name type="scientific">Salmonella phage vB_SenS_Sasha</name>
    <dbReference type="NCBI Taxonomy" id="1913114"/>
    <lineage>
        <taxon>Viruses</taxon>
        <taxon>Duplodnaviria</taxon>
        <taxon>Heunggongvirae</taxon>
        <taxon>Uroviricota</taxon>
        <taxon>Caudoviricetes</taxon>
        <taxon>Sashavirus</taxon>
        <taxon>Sashavirus sasha</taxon>
    </lineage>
</organism>
<accession>A0A1P8DTS8</accession>
<gene>
    <name evidence="1" type="ORF">CPTSasha_71</name>
</gene>
<sequence>MKPRYRLMRLSQCPNGTRFYFYRLKQLLPFTLIANSFKKHESIYHEGHDFNITARKYRTSIHKLVWAKVN</sequence>
<reference evidence="2" key="1">
    <citation type="submission" date="2016-10" db="EMBL/GenBank/DDBJ databases">
        <title>Complete genome of Salmonella enterica bacteriophage Sasha.</title>
        <authorList>
            <person name="Zeng C."/>
            <person name="Xie Y."/>
            <person name="Gill J.J."/>
        </authorList>
    </citation>
    <scope>NUCLEOTIDE SEQUENCE [LARGE SCALE GENOMIC DNA]</scope>
</reference>
<protein>
    <submittedName>
        <fullName evidence="1">Uncharacterized protein</fullName>
    </submittedName>
</protein>
<name>A0A1P8DTS8_9CAUD</name>
<keyword evidence="2" id="KW-1185">Reference proteome</keyword>
<proteinExistence type="predicted"/>
<dbReference type="EMBL" id="KX987158">
    <property type="protein sequence ID" value="APU92827.1"/>
    <property type="molecule type" value="Genomic_DNA"/>
</dbReference>
<dbReference type="Proteomes" id="UP000223290">
    <property type="component" value="Segment"/>
</dbReference>
<evidence type="ECO:0000313" key="1">
    <source>
        <dbReference type="EMBL" id="APU92827.1"/>
    </source>
</evidence>